<feature type="region of interest" description="Disordered" evidence="1">
    <location>
        <begin position="1"/>
        <end position="35"/>
    </location>
</feature>
<dbReference type="AlphaFoldDB" id="K8FIE9"/>
<sequence>MTTTRKARCFATSSISSASSPSPPPPSTVSTRDPSSFHLFDDDSDDAEVEKNFRIDAHTDEWFEINREELRSSIFVHKNFRALWKPLKVEDISMDSLIYAKLLEETPDVILFGTGKTLKQVPEESLKWARKMGMAVEVMDTANCVATFNVLVEEGRNVACGILLSGGTREGGGNE</sequence>
<dbReference type="SUPFAM" id="SSF64076">
    <property type="entry name" value="MTH938-like"/>
    <property type="match status" value="1"/>
</dbReference>
<dbReference type="InterPro" id="IPR007523">
    <property type="entry name" value="NDUFAF3/AAMDC"/>
</dbReference>
<protein>
    <recommendedName>
        <fullName evidence="4">NADH dehydrogenase [ubiquinone] 1 alpha subcomplex assembly factor 3</fullName>
    </recommendedName>
</protein>
<gene>
    <name evidence="2" type="ORF">Bathy09g02310</name>
</gene>
<dbReference type="KEGG" id="bpg:Bathy09g02310"/>
<dbReference type="EMBL" id="FO082270">
    <property type="protein sequence ID" value="CCO66729.1"/>
    <property type="molecule type" value="Genomic_DNA"/>
</dbReference>
<dbReference type="GO" id="GO:0032981">
    <property type="term" value="P:mitochondrial respiratory chain complex I assembly"/>
    <property type="evidence" value="ECO:0007669"/>
    <property type="project" value="TreeGrafter"/>
</dbReference>
<organism evidence="2 3">
    <name type="scientific">Bathycoccus prasinos</name>
    <dbReference type="NCBI Taxonomy" id="41875"/>
    <lineage>
        <taxon>Eukaryota</taxon>
        <taxon>Viridiplantae</taxon>
        <taxon>Chlorophyta</taxon>
        <taxon>Mamiellophyceae</taxon>
        <taxon>Mamiellales</taxon>
        <taxon>Bathycoccaceae</taxon>
        <taxon>Bathycoccus</taxon>
    </lineage>
</organism>
<accession>K8FIE9</accession>
<evidence type="ECO:0000313" key="3">
    <source>
        <dbReference type="Proteomes" id="UP000198341"/>
    </source>
</evidence>
<dbReference type="Proteomes" id="UP000198341">
    <property type="component" value="Chromosome 9"/>
</dbReference>
<keyword evidence="3" id="KW-1185">Reference proteome</keyword>
<name>K8FIE9_9CHLO</name>
<evidence type="ECO:0008006" key="4">
    <source>
        <dbReference type="Google" id="ProtNLM"/>
    </source>
</evidence>
<dbReference type="OrthoDB" id="20681at2759"/>
<dbReference type="InterPro" id="IPR036748">
    <property type="entry name" value="MTH938-like_sf"/>
</dbReference>
<dbReference type="STRING" id="41875.K8FIE9"/>
<dbReference type="RefSeq" id="XP_007511169.1">
    <property type="nucleotide sequence ID" value="XM_007511107.1"/>
</dbReference>
<evidence type="ECO:0000256" key="1">
    <source>
        <dbReference type="SAM" id="MobiDB-lite"/>
    </source>
</evidence>
<dbReference type="GeneID" id="19013738"/>
<dbReference type="PANTHER" id="PTHR21192">
    <property type="entry name" value="NUCLEAR PROTEIN E3-3"/>
    <property type="match status" value="1"/>
</dbReference>
<reference evidence="2 3" key="1">
    <citation type="submission" date="2011-10" db="EMBL/GenBank/DDBJ databases">
        <authorList>
            <person name="Genoscope - CEA"/>
        </authorList>
    </citation>
    <scope>NUCLEOTIDE SEQUENCE [LARGE SCALE GENOMIC DNA]</scope>
    <source>
        <strain evidence="2 3">RCC 1105</strain>
    </source>
</reference>
<dbReference type="PANTHER" id="PTHR21192:SF2">
    <property type="entry name" value="NADH DEHYDROGENASE [UBIQUINONE] 1 ALPHA SUBCOMPLEX ASSEMBLY FACTOR 3"/>
    <property type="match status" value="1"/>
</dbReference>
<dbReference type="Pfam" id="PF04430">
    <property type="entry name" value="DUF498"/>
    <property type="match status" value="1"/>
</dbReference>
<dbReference type="eggNOG" id="KOG3363">
    <property type="taxonomic scope" value="Eukaryota"/>
</dbReference>
<proteinExistence type="predicted"/>
<evidence type="ECO:0000313" key="2">
    <source>
        <dbReference type="EMBL" id="CCO66729.1"/>
    </source>
</evidence>
<dbReference type="Gene3D" id="3.40.1230.10">
    <property type="entry name" value="MTH938-like"/>
    <property type="match status" value="1"/>
</dbReference>
<dbReference type="GO" id="GO:0005743">
    <property type="term" value="C:mitochondrial inner membrane"/>
    <property type="evidence" value="ECO:0007669"/>
    <property type="project" value="TreeGrafter"/>
</dbReference>